<dbReference type="SUPFAM" id="SSF100950">
    <property type="entry name" value="NagB/RpiA/CoA transferase-like"/>
    <property type="match status" value="1"/>
</dbReference>
<comment type="catalytic activity">
    <reaction evidence="4">
        <text>(6S)-5-formyl-5,6,7,8-tetrahydrofolate + ATP = (6R)-5,10-methenyltetrahydrofolate + ADP + phosphate</text>
        <dbReference type="Rhea" id="RHEA:10488"/>
        <dbReference type="ChEBI" id="CHEBI:30616"/>
        <dbReference type="ChEBI" id="CHEBI:43474"/>
        <dbReference type="ChEBI" id="CHEBI:57455"/>
        <dbReference type="ChEBI" id="CHEBI:57457"/>
        <dbReference type="ChEBI" id="CHEBI:456216"/>
        <dbReference type="EC" id="6.3.3.2"/>
    </reaction>
</comment>
<keyword evidence="5" id="KW-0436">Ligase</keyword>
<dbReference type="GO" id="GO:0030272">
    <property type="term" value="F:5-formyltetrahydrofolate cyclo-ligase activity"/>
    <property type="evidence" value="ECO:0007669"/>
    <property type="project" value="UniProtKB-EC"/>
</dbReference>
<dbReference type="NCBIfam" id="TIGR02727">
    <property type="entry name" value="MTHFS_bact"/>
    <property type="match status" value="1"/>
</dbReference>
<dbReference type="PIRSF" id="PIRSF006806">
    <property type="entry name" value="FTHF_cligase"/>
    <property type="match status" value="1"/>
</dbReference>
<dbReference type="EMBL" id="JACSQZ010000005">
    <property type="protein sequence ID" value="MBD7913968.1"/>
    <property type="molecule type" value="Genomic_DNA"/>
</dbReference>
<dbReference type="Proteomes" id="UP000640335">
    <property type="component" value="Unassembled WGS sequence"/>
</dbReference>
<evidence type="ECO:0000313" key="5">
    <source>
        <dbReference type="EMBL" id="MBD7913968.1"/>
    </source>
</evidence>
<comment type="cofactor">
    <cofactor evidence="4">
        <name>Mg(2+)</name>
        <dbReference type="ChEBI" id="CHEBI:18420"/>
    </cofactor>
</comment>
<dbReference type="PANTHER" id="PTHR23407:SF1">
    <property type="entry name" value="5-FORMYLTETRAHYDROFOLATE CYCLO-LIGASE"/>
    <property type="match status" value="1"/>
</dbReference>
<accession>A0ABR8Q0N1</accession>
<dbReference type="InterPro" id="IPR037171">
    <property type="entry name" value="NagB/RpiA_transferase-like"/>
</dbReference>
<evidence type="ECO:0000313" key="6">
    <source>
        <dbReference type="Proteomes" id="UP000640335"/>
    </source>
</evidence>
<organism evidence="5 6">
    <name type="scientific">Clostridium gallinarum</name>
    <dbReference type="NCBI Taxonomy" id="2762246"/>
    <lineage>
        <taxon>Bacteria</taxon>
        <taxon>Bacillati</taxon>
        <taxon>Bacillota</taxon>
        <taxon>Clostridia</taxon>
        <taxon>Eubacteriales</taxon>
        <taxon>Clostridiaceae</taxon>
        <taxon>Clostridium</taxon>
    </lineage>
</organism>
<reference evidence="5 6" key="1">
    <citation type="submission" date="2020-08" db="EMBL/GenBank/DDBJ databases">
        <title>A Genomic Blueprint of the Chicken Gut Microbiome.</title>
        <authorList>
            <person name="Gilroy R."/>
            <person name="Ravi A."/>
            <person name="Getino M."/>
            <person name="Pursley I."/>
            <person name="Horton D.L."/>
            <person name="Alikhan N.-F."/>
            <person name="Baker D."/>
            <person name="Gharbi K."/>
            <person name="Hall N."/>
            <person name="Watson M."/>
            <person name="Adriaenssens E.M."/>
            <person name="Foster-Nyarko E."/>
            <person name="Jarju S."/>
            <person name="Secka A."/>
            <person name="Antonio M."/>
            <person name="Oren A."/>
            <person name="Chaudhuri R."/>
            <person name="La Ragione R.M."/>
            <person name="Hildebrand F."/>
            <person name="Pallen M.J."/>
        </authorList>
    </citation>
    <scope>NUCLEOTIDE SEQUENCE [LARGE SCALE GENOMIC DNA]</scope>
    <source>
        <strain evidence="5 6">Sa3CUN1</strain>
    </source>
</reference>
<keyword evidence="4" id="KW-0460">Magnesium</keyword>
<keyword evidence="4" id="KW-0479">Metal-binding</keyword>
<proteinExistence type="inferred from homology"/>
<evidence type="ECO:0000256" key="2">
    <source>
        <dbReference type="ARBA" id="ARBA00022741"/>
    </source>
</evidence>
<evidence type="ECO:0000256" key="1">
    <source>
        <dbReference type="ARBA" id="ARBA00010638"/>
    </source>
</evidence>
<comment type="caution">
    <text evidence="5">The sequence shown here is derived from an EMBL/GenBank/DDBJ whole genome shotgun (WGS) entry which is preliminary data.</text>
</comment>
<dbReference type="EC" id="6.3.3.2" evidence="4"/>
<sequence length="192" mass="22416">MNKEYKKILRNKILSRRDSLNIKEKESIDNSIFNKLISTDLYKKSKSIFIYLSFDTEIDTKKIINRALQDKKEVYIPKIYKKDKSMKAIRLNSFEDLNKNSMGILEPIDDSDYINKEEIDLIIVPGVVFDLNGNRIGYGGGYYDRYLEDIKKVSNKVALAYDLQIVDFIDPEAHDISVDYIITNTKVRKNLK</sequence>
<name>A0ABR8Q0N1_9CLOT</name>
<dbReference type="Gene3D" id="3.40.50.10420">
    <property type="entry name" value="NagB/RpiA/CoA transferase-like"/>
    <property type="match status" value="1"/>
</dbReference>
<dbReference type="PANTHER" id="PTHR23407">
    <property type="entry name" value="ATPASE INHIBITOR/5-FORMYLTETRAHYDROFOLATE CYCLO-LIGASE"/>
    <property type="match status" value="1"/>
</dbReference>
<keyword evidence="6" id="KW-1185">Reference proteome</keyword>
<keyword evidence="3 4" id="KW-0067">ATP-binding</keyword>
<gene>
    <name evidence="5" type="ORF">H9660_02295</name>
</gene>
<dbReference type="InterPro" id="IPR002698">
    <property type="entry name" value="FTHF_cligase"/>
</dbReference>
<keyword evidence="2 4" id="KW-0547">Nucleotide-binding</keyword>
<evidence type="ECO:0000256" key="4">
    <source>
        <dbReference type="RuleBase" id="RU361279"/>
    </source>
</evidence>
<evidence type="ECO:0000256" key="3">
    <source>
        <dbReference type="ARBA" id="ARBA00022840"/>
    </source>
</evidence>
<dbReference type="Pfam" id="PF01812">
    <property type="entry name" value="5-FTHF_cyc-lig"/>
    <property type="match status" value="1"/>
</dbReference>
<dbReference type="InterPro" id="IPR024185">
    <property type="entry name" value="FTHF_cligase-like_sf"/>
</dbReference>
<comment type="similarity">
    <text evidence="1 4">Belongs to the 5-formyltetrahydrofolate cyclo-ligase family.</text>
</comment>
<dbReference type="RefSeq" id="WP_191748152.1">
    <property type="nucleotide sequence ID" value="NZ_JACSQZ010000005.1"/>
</dbReference>
<protein>
    <recommendedName>
        <fullName evidence="4">5-formyltetrahydrofolate cyclo-ligase</fullName>
        <ecNumber evidence="4">6.3.3.2</ecNumber>
    </recommendedName>
</protein>